<comment type="cofactor">
    <cofactor evidence="1">
        <name>a divalent metal cation</name>
        <dbReference type="ChEBI" id="CHEBI:60240"/>
    </cofactor>
</comment>
<evidence type="ECO:0000256" key="1">
    <source>
        <dbReference type="ARBA" id="ARBA00001968"/>
    </source>
</evidence>
<dbReference type="Proteomes" id="UP001152795">
    <property type="component" value="Unassembled WGS sequence"/>
</dbReference>
<reference evidence="4" key="1">
    <citation type="submission" date="2020-04" db="EMBL/GenBank/DDBJ databases">
        <authorList>
            <person name="Alioto T."/>
            <person name="Alioto T."/>
            <person name="Gomez Garrido J."/>
        </authorList>
    </citation>
    <scope>NUCLEOTIDE SEQUENCE</scope>
    <source>
        <strain evidence="4">A484AB</strain>
    </source>
</reference>
<evidence type="ECO:0000313" key="5">
    <source>
        <dbReference type="Proteomes" id="UP001152795"/>
    </source>
</evidence>
<dbReference type="OrthoDB" id="2668416at2759"/>
<feature type="compositionally biased region" description="Basic and acidic residues" evidence="3">
    <location>
        <begin position="108"/>
        <end position="120"/>
    </location>
</feature>
<gene>
    <name evidence="4" type="ORF">PACLA_8A018605</name>
</gene>
<proteinExistence type="predicted"/>
<evidence type="ECO:0000313" key="4">
    <source>
        <dbReference type="EMBL" id="CAB4041206.1"/>
    </source>
</evidence>
<evidence type="ECO:0000256" key="3">
    <source>
        <dbReference type="SAM" id="MobiDB-lite"/>
    </source>
</evidence>
<protein>
    <submittedName>
        <fullName evidence="4">Uncharacterized protein</fullName>
    </submittedName>
</protein>
<feature type="region of interest" description="Disordered" evidence="3">
    <location>
        <begin position="96"/>
        <end position="120"/>
    </location>
</feature>
<dbReference type="EMBL" id="CACRXK020027943">
    <property type="protein sequence ID" value="CAB4041206.1"/>
    <property type="molecule type" value="Genomic_DNA"/>
</dbReference>
<accession>A0A7D9LZU5</accession>
<organism evidence="4 5">
    <name type="scientific">Paramuricea clavata</name>
    <name type="common">Red gorgonian</name>
    <name type="synonym">Violescent sea-whip</name>
    <dbReference type="NCBI Taxonomy" id="317549"/>
    <lineage>
        <taxon>Eukaryota</taxon>
        <taxon>Metazoa</taxon>
        <taxon>Cnidaria</taxon>
        <taxon>Anthozoa</taxon>
        <taxon>Octocorallia</taxon>
        <taxon>Malacalcyonacea</taxon>
        <taxon>Plexauridae</taxon>
        <taxon>Paramuricea</taxon>
    </lineage>
</organism>
<dbReference type="AlphaFoldDB" id="A0A7D9LZU5"/>
<name>A0A7D9LZU5_PARCT</name>
<dbReference type="InterPro" id="IPR027806">
    <property type="entry name" value="HARBI1_dom"/>
</dbReference>
<evidence type="ECO:0000256" key="2">
    <source>
        <dbReference type="ARBA" id="ARBA00022723"/>
    </source>
</evidence>
<sequence length="134" mass="15520">PSDPILPWVQKAFPREGLTRHQKHFNTCLSKARFVVEHAFGRLKGRWRCLMKRNDATLKYVIAQISACCVLHNLCKLQQDFLEEWWLLPEMNECNNQDDDNGDDTEDKDDHNGDDGKEDGCAINIQNTLMNSLM</sequence>
<feature type="non-terminal residue" evidence="4">
    <location>
        <position position="1"/>
    </location>
</feature>
<comment type="caution">
    <text evidence="4">The sequence shown here is derived from an EMBL/GenBank/DDBJ whole genome shotgun (WGS) entry which is preliminary data.</text>
</comment>
<keyword evidence="5" id="KW-1185">Reference proteome</keyword>
<dbReference type="Pfam" id="PF13359">
    <property type="entry name" value="DDE_Tnp_4"/>
    <property type="match status" value="1"/>
</dbReference>
<keyword evidence="2" id="KW-0479">Metal-binding</keyword>
<dbReference type="GO" id="GO:0046872">
    <property type="term" value="F:metal ion binding"/>
    <property type="evidence" value="ECO:0007669"/>
    <property type="project" value="UniProtKB-KW"/>
</dbReference>
<feature type="compositionally biased region" description="Acidic residues" evidence="3">
    <location>
        <begin position="96"/>
        <end position="107"/>
    </location>
</feature>